<dbReference type="GO" id="GO:0090071">
    <property type="term" value="P:negative regulation of ribosome biogenesis"/>
    <property type="evidence" value="ECO:0007669"/>
    <property type="project" value="TreeGrafter"/>
</dbReference>
<dbReference type="Gene3D" id="3.30.460.10">
    <property type="entry name" value="Beta Polymerase, domain 2"/>
    <property type="match status" value="1"/>
</dbReference>
<dbReference type="GO" id="GO:0009507">
    <property type="term" value="C:chloroplast"/>
    <property type="evidence" value="ECO:0007669"/>
    <property type="project" value="UniProtKB-SubCell"/>
</dbReference>
<accession>A0A445CH73</accession>
<dbReference type="PANTHER" id="PTHR21043:SF2">
    <property type="entry name" value="PROTEIN IOJAP, CHLOROPLASTIC"/>
    <property type="match status" value="1"/>
</dbReference>
<evidence type="ECO:0000313" key="8">
    <source>
        <dbReference type="EMBL" id="RYR50264.1"/>
    </source>
</evidence>
<evidence type="ECO:0000256" key="7">
    <source>
        <dbReference type="ARBA" id="ARBA00069129"/>
    </source>
</evidence>
<dbReference type="SUPFAM" id="SSF81301">
    <property type="entry name" value="Nucleotidyltransferase"/>
    <property type="match status" value="1"/>
</dbReference>
<comment type="subunit">
    <text evidence="6">Interacts with chloroplast ribosomal protein uL14c (rpl14).</text>
</comment>
<evidence type="ECO:0000256" key="2">
    <source>
        <dbReference type="ARBA" id="ARBA00010574"/>
    </source>
</evidence>
<dbReference type="NCBIfam" id="TIGR00090">
    <property type="entry name" value="rsfS_iojap_ybeB"/>
    <property type="match status" value="1"/>
</dbReference>
<keyword evidence="4" id="KW-0934">Plastid</keyword>
<dbReference type="STRING" id="3818.A0A445CH73"/>
<evidence type="ECO:0000256" key="5">
    <source>
        <dbReference type="ARBA" id="ARBA00022946"/>
    </source>
</evidence>
<dbReference type="HAMAP" id="MF_01477">
    <property type="entry name" value="Iojap_RsfS"/>
    <property type="match status" value="1"/>
</dbReference>
<keyword evidence="5" id="KW-0809">Transit peptide</keyword>
<dbReference type="GO" id="GO:0017148">
    <property type="term" value="P:negative regulation of translation"/>
    <property type="evidence" value="ECO:0007669"/>
    <property type="project" value="TreeGrafter"/>
</dbReference>
<evidence type="ECO:0000313" key="9">
    <source>
        <dbReference type="Proteomes" id="UP000289738"/>
    </source>
</evidence>
<dbReference type="EMBL" id="SDMP01000007">
    <property type="protein sequence ID" value="RYR50264.1"/>
    <property type="molecule type" value="Genomic_DNA"/>
</dbReference>
<comment type="similarity">
    <text evidence="2">Belongs to the Iojap/RsfS family.</text>
</comment>
<dbReference type="InterPro" id="IPR043519">
    <property type="entry name" value="NT_sf"/>
</dbReference>
<sequence>MLPCATFSVAGTTTGVPTIFSSEFRQLRYHAETVRSRKLRIHFSCSCRAKERPSQRFLKLNSKRRSTLLTFAFGKEAEDSFFSDVGEDTDEMYDELFKNYGKVVFKRKDQKPATAEVDDDAESLSCYETSTVLFASHHIPSHVFSTSVAVEMAKVASEVKAADIKVLFVKPLVYWTRFFIIATAFSRPQIDAIGSRIRDLAEKKYGKFPTGDSKPNSWTLLDFGDVVVHIFLPPQRAFYNLEEFYGNATPVELPFENQPPFRN</sequence>
<name>A0A445CH73_ARAHY</name>
<evidence type="ECO:0000256" key="4">
    <source>
        <dbReference type="ARBA" id="ARBA00022640"/>
    </source>
</evidence>
<keyword evidence="3" id="KW-0150">Chloroplast</keyword>
<reference evidence="8 9" key="1">
    <citation type="submission" date="2019-01" db="EMBL/GenBank/DDBJ databases">
        <title>Sequencing of cultivated peanut Arachis hypogaea provides insights into genome evolution and oil improvement.</title>
        <authorList>
            <person name="Chen X."/>
        </authorList>
    </citation>
    <scope>NUCLEOTIDE SEQUENCE [LARGE SCALE GENOMIC DNA]</scope>
    <source>
        <strain evidence="9">cv. Fuhuasheng</strain>
        <tissue evidence="8">Leaves</tissue>
    </source>
</reference>
<keyword evidence="9" id="KW-1185">Reference proteome</keyword>
<comment type="caution">
    <text evidence="8">The sequence shown here is derived from an EMBL/GenBank/DDBJ whole genome shotgun (WGS) entry which is preliminary data.</text>
</comment>
<protein>
    <recommendedName>
        <fullName evidence="7">Protein Iojap, chloroplastic</fullName>
    </recommendedName>
</protein>
<evidence type="ECO:0000256" key="1">
    <source>
        <dbReference type="ARBA" id="ARBA00004229"/>
    </source>
</evidence>
<proteinExistence type="inferred from homology"/>
<dbReference type="AlphaFoldDB" id="A0A445CH73"/>
<comment type="subcellular location">
    <subcellularLocation>
        <location evidence="1">Plastid</location>
        <location evidence="1">Chloroplast</location>
    </subcellularLocation>
</comment>
<dbReference type="InterPro" id="IPR004394">
    <property type="entry name" value="Iojap/RsfS/C7orf30"/>
</dbReference>
<dbReference type="Pfam" id="PF02410">
    <property type="entry name" value="RsfS"/>
    <property type="match status" value="1"/>
</dbReference>
<dbReference type="FunFam" id="3.30.460.10:FF:000026">
    <property type="entry name" value="Protein Iojap, chloroplastic"/>
    <property type="match status" value="1"/>
</dbReference>
<dbReference type="Proteomes" id="UP000289738">
    <property type="component" value="Chromosome A07"/>
</dbReference>
<organism evidence="8 9">
    <name type="scientific">Arachis hypogaea</name>
    <name type="common">Peanut</name>
    <dbReference type="NCBI Taxonomy" id="3818"/>
    <lineage>
        <taxon>Eukaryota</taxon>
        <taxon>Viridiplantae</taxon>
        <taxon>Streptophyta</taxon>
        <taxon>Embryophyta</taxon>
        <taxon>Tracheophyta</taxon>
        <taxon>Spermatophyta</taxon>
        <taxon>Magnoliopsida</taxon>
        <taxon>eudicotyledons</taxon>
        <taxon>Gunneridae</taxon>
        <taxon>Pentapetalae</taxon>
        <taxon>rosids</taxon>
        <taxon>fabids</taxon>
        <taxon>Fabales</taxon>
        <taxon>Fabaceae</taxon>
        <taxon>Papilionoideae</taxon>
        <taxon>50 kb inversion clade</taxon>
        <taxon>dalbergioids sensu lato</taxon>
        <taxon>Dalbergieae</taxon>
        <taxon>Pterocarpus clade</taxon>
        <taxon>Arachis</taxon>
    </lineage>
</organism>
<evidence type="ECO:0000256" key="3">
    <source>
        <dbReference type="ARBA" id="ARBA00022528"/>
    </source>
</evidence>
<dbReference type="GO" id="GO:0043023">
    <property type="term" value="F:ribosomal large subunit binding"/>
    <property type="evidence" value="ECO:0007669"/>
    <property type="project" value="TreeGrafter"/>
</dbReference>
<evidence type="ECO:0000256" key="6">
    <source>
        <dbReference type="ARBA" id="ARBA00061915"/>
    </source>
</evidence>
<dbReference type="PANTHER" id="PTHR21043">
    <property type="entry name" value="IOJAP SUPERFAMILY ORTHOLOG"/>
    <property type="match status" value="1"/>
</dbReference>
<gene>
    <name evidence="8" type="ORF">Ahy_A07g036871</name>
</gene>